<organism evidence="3 4">
    <name type="scientific">Fodinicola feengrottensis</name>
    <dbReference type="NCBI Taxonomy" id="435914"/>
    <lineage>
        <taxon>Bacteria</taxon>
        <taxon>Bacillati</taxon>
        <taxon>Actinomycetota</taxon>
        <taxon>Actinomycetes</taxon>
        <taxon>Mycobacteriales</taxon>
        <taxon>Fodinicola</taxon>
    </lineage>
</organism>
<reference evidence="3 4" key="1">
    <citation type="journal article" date="2019" name="Int. J. Syst. Evol. Microbiol.">
        <title>The Global Catalogue of Microorganisms (GCM) 10K type strain sequencing project: providing services to taxonomists for standard genome sequencing and annotation.</title>
        <authorList>
            <consortium name="The Broad Institute Genomics Platform"/>
            <consortium name="The Broad Institute Genome Sequencing Center for Infectious Disease"/>
            <person name="Wu L."/>
            <person name="Ma J."/>
        </authorList>
    </citation>
    <scope>NUCLEOTIDE SEQUENCE [LARGE SCALE GENOMIC DNA]</scope>
    <source>
        <strain evidence="3 4">JCM 14718</strain>
    </source>
</reference>
<dbReference type="RefSeq" id="WP_163567996.1">
    <property type="nucleotide sequence ID" value="NZ_BAAANY010000018.1"/>
</dbReference>
<dbReference type="EMBL" id="BAAANY010000018">
    <property type="protein sequence ID" value="GAA1690799.1"/>
    <property type="molecule type" value="Genomic_DNA"/>
</dbReference>
<sequence>MFPCGVSPRELPAYAQDAERAGFGELWVVEDCFFGGGIAAGGAALAATERIAVGIGILPAAARNAAFTAMELGTLAELYPGRLIAGIGHGVPDWMRQVGAWPASPLGLLEEHLTTVRQVLAGSGVSTSGPYVNVRDVRLVHPPEIAPPVLAGVRGPKSLAVAGRAADGTILAEPTPPAYVRTALSQIAAVGAHQLVAYSLFATDADPAVALETVRPKVGSALAGPAADAHLAGQPFADELRSLRGSTSSAAEFTAALPVEWLRALAVVGTVDDCVGRLDELSEAGADSVVLVPSGDLAAHLSAAAPVLAALHAL</sequence>
<dbReference type="PANTHER" id="PTHR43244">
    <property type="match status" value="1"/>
</dbReference>
<dbReference type="CDD" id="cd01097">
    <property type="entry name" value="Tetrahydromethanopterin_reductase"/>
    <property type="match status" value="1"/>
</dbReference>
<dbReference type="Pfam" id="PF00296">
    <property type="entry name" value="Bac_luciferase"/>
    <property type="match status" value="1"/>
</dbReference>
<evidence type="ECO:0000313" key="4">
    <source>
        <dbReference type="Proteomes" id="UP001500618"/>
    </source>
</evidence>
<dbReference type="InterPro" id="IPR036661">
    <property type="entry name" value="Luciferase-like_sf"/>
</dbReference>
<evidence type="ECO:0000259" key="2">
    <source>
        <dbReference type="Pfam" id="PF00296"/>
    </source>
</evidence>
<comment type="caution">
    <text evidence="3">The sequence shown here is derived from an EMBL/GenBank/DDBJ whole genome shotgun (WGS) entry which is preliminary data.</text>
</comment>
<protein>
    <submittedName>
        <fullName evidence="3">LLM class flavin-dependent oxidoreductase</fullName>
    </submittedName>
</protein>
<dbReference type="InterPro" id="IPR050564">
    <property type="entry name" value="F420-G6PD/mer"/>
</dbReference>
<accession>A0ABN2HNM3</accession>
<dbReference type="PANTHER" id="PTHR43244:SF1">
    <property type="entry name" value="5,10-METHYLENETETRAHYDROMETHANOPTERIN REDUCTASE"/>
    <property type="match status" value="1"/>
</dbReference>
<keyword evidence="4" id="KW-1185">Reference proteome</keyword>
<dbReference type="Proteomes" id="UP001500618">
    <property type="component" value="Unassembled WGS sequence"/>
</dbReference>
<keyword evidence="1" id="KW-0560">Oxidoreductase</keyword>
<gene>
    <name evidence="3" type="ORF">GCM10009765_45350</name>
</gene>
<dbReference type="Gene3D" id="3.20.20.30">
    <property type="entry name" value="Luciferase-like domain"/>
    <property type="match status" value="1"/>
</dbReference>
<name>A0ABN2HNM3_9ACTN</name>
<feature type="domain" description="Luciferase-like" evidence="2">
    <location>
        <begin position="7"/>
        <end position="287"/>
    </location>
</feature>
<proteinExistence type="predicted"/>
<dbReference type="InterPro" id="IPR011251">
    <property type="entry name" value="Luciferase-like_dom"/>
</dbReference>
<dbReference type="SUPFAM" id="SSF51679">
    <property type="entry name" value="Bacterial luciferase-like"/>
    <property type="match status" value="1"/>
</dbReference>
<evidence type="ECO:0000256" key="1">
    <source>
        <dbReference type="ARBA" id="ARBA00023002"/>
    </source>
</evidence>
<evidence type="ECO:0000313" key="3">
    <source>
        <dbReference type="EMBL" id="GAA1690799.1"/>
    </source>
</evidence>